<dbReference type="SUPFAM" id="SSF53756">
    <property type="entry name" value="UDP-Glycosyltransferase/glycogen phosphorylase"/>
    <property type="match status" value="1"/>
</dbReference>
<evidence type="ECO:0000259" key="6">
    <source>
        <dbReference type="Pfam" id="PF21036"/>
    </source>
</evidence>
<accession>A0ABW5GH67</accession>
<dbReference type="PANTHER" id="PTHR48050:SF13">
    <property type="entry name" value="STEROL 3-BETA-GLUCOSYLTRANSFERASE UGT80A2"/>
    <property type="match status" value="1"/>
</dbReference>
<keyword evidence="2" id="KW-0328">Glycosyltransferase</keyword>
<sequence length="444" mass="48973">MRVLFTDTPEPTTFMPMAPLAWALRTAGHEVRFAAAPMFADTITQAGLTAVPVGRDVDMYRRLNAVMGALEHNSELAAEFEGVSDEDALELLKLESGMPEPYDVAEFPERADWAKMLPAYAGAVWTDHKPENFPMIAALVEFARSWEPDLILWEPSTYAGAIAAKACGAAHGRLLGRLDAFGVTRSHYRRLMAEQPEDERYDPFADWYEGYCERYGFEFGEDMVTGQFSVDQFPGSLTMAADDIDYLPMRHVPYGGPASVPHWLWAPPARPRVALTLGSTAAIRFDGYTVDVQDVLTALGELDIEVIATVADNVRARLTEVPRNARIVPYAPLHALAPTCDVVINHAGAGTYLAVALHGVPQLTLPWDLDEPELARRATAQGSALMIRGDHATGKDVADGVVRLLKEPVFRERAIALRDEMLVQPSPNDVAGQLEELTRKFRTR</sequence>
<keyword evidence="3" id="KW-0808">Transferase</keyword>
<dbReference type="Gene3D" id="3.40.50.2000">
    <property type="entry name" value="Glycogen Phosphorylase B"/>
    <property type="match status" value="2"/>
</dbReference>
<name>A0ABW5GH67_9PSEU</name>
<dbReference type="EMBL" id="JBHUKU010000008">
    <property type="protein sequence ID" value="MFD2460257.1"/>
    <property type="molecule type" value="Genomic_DNA"/>
</dbReference>
<dbReference type="Pfam" id="PF21036">
    <property type="entry name" value="EryCIII-like_N"/>
    <property type="match status" value="1"/>
</dbReference>
<feature type="domain" description="Erythromycin biosynthesis protein CIII-like N-terminal" evidence="6">
    <location>
        <begin position="22"/>
        <end position="278"/>
    </location>
</feature>
<dbReference type="InterPro" id="IPR002213">
    <property type="entry name" value="UDP_glucos_trans"/>
</dbReference>
<feature type="domain" description="Erythromycin biosynthesis protein CIII-like C-terminal" evidence="5">
    <location>
        <begin position="294"/>
        <end position="437"/>
    </location>
</feature>
<evidence type="ECO:0000256" key="1">
    <source>
        <dbReference type="ARBA" id="ARBA00006962"/>
    </source>
</evidence>
<dbReference type="InterPro" id="IPR050426">
    <property type="entry name" value="Glycosyltransferase_28"/>
</dbReference>
<evidence type="ECO:0000256" key="2">
    <source>
        <dbReference type="ARBA" id="ARBA00022676"/>
    </source>
</evidence>
<dbReference type="NCBIfam" id="TIGR04516">
    <property type="entry name" value="glycosyl_450act"/>
    <property type="match status" value="1"/>
</dbReference>
<protein>
    <submittedName>
        <fullName evidence="7">Activator-dependent family glycosyltransferase</fullName>
    </submittedName>
</protein>
<dbReference type="Pfam" id="PF06722">
    <property type="entry name" value="EryCIII-like_C"/>
    <property type="match status" value="1"/>
</dbReference>
<evidence type="ECO:0000256" key="3">
    <source>
        <dbReference type="ARBA" id="ARBA00022679"/>
    </source>
</evidence>
<organism evidence="7 8">
    <name type="scientific">Amycolatopsis samaneae</name>
    <dbReference type="NCBI Taxonomy" id="664691"/>
    <lineage>
        <taxon>Bacteria</taxon>
        <taxon>Bacillati</taxon>
        <taxon>Actinomycetota</taxon>
        <taxon>Actinomycetes</taxon>
        <taxon>Pseudonocardiales</taxon>
        <taxon>Pseudonocardiaceae</taxon>
        <taxon>Amycolatopsis</taxon>
    </lineage>
</organism>
<dbReference type="CDD" id="cd03784">
    <property type="entry name" value="GT1_Gtf-like"/>
    <property type="match status" value="1"/>
</dbReference>
<dbReference type="InterPro" id="IPR048284">
    <property type="entry name" value="EryCIII-like_N"/>
</dbReference>
<evidence type="ECO:0000313" key="7">
    <source>
        <dbReference type="EMBL" id="MFD2460257.1"/>
    </source>
</evidence>
<dbReference type="InterPro" id="IPR030953">
    <property type="entry name" value="Glycosyl_450act"/>
</dbReference>
<gene>
    <name evidence="7" type="ORF">ACFSYJ_16725</name>
</gene>
<comment type="similarity">
    <text evidence="1">Belongs to the glycosyltransferase 28 family.</text>
</comment>
<evidence type="ECO:0000256" key="4">
    <source>
        <dbReference type="ARBA" id="ARBA00023194"/>
    </source>
</evidence>
<dbReference type="Proteomes" id="UP001597419">
    <property type="component" value="Unassembled WGS sequence"/>
</dbReference>
<evidence type="ECO:0000313" key="8">
    <source>
        <dbReference type="Proteomes" id="UP001597419"/>
    </source>
</evidence>
<proteinExistence type="inferred from homology"/>
<keyword evidence="4" id="KW-0045">Antibiotic biosynthesis</keyword>
<dbReference type="RefSeq" id="WP_345398125.1">
    <property type="nucleotide sequence ID" value="NZ_BAABHG010000009.1"/>
</dbReference>
<evidence type="ECO:0000259" key="5">
    <source>
        <dbReference type="Pfam" id="PF06722"/>
    </source>
</evidence>
<reference evidence="8" key="1">
    <citation type="journal article" date="2019" name="Int. J. Syst. Evol. Microbiol.">
        <title>The Global Catalogue of Microorganisms (GCM) 10K type strain sequencing project: providing services to taxonomists for standard genome sequencing and annotation.</title>
        <authorList>
            <consortium name="The Broad Institute Genomics Platform"/>
            <consortium name="The Broad Institute Genome Sequencing Center for Infectious Disease"/>
            <person name="Wu L."/>
            <person name="Ma J."/>
        </authorList>
    </citation>
    <scope>NUCLEOTIDE SEQUENCE [LARGE SCALE GENOMIC DNA]</scope>
    <source>
        <strain evidence="8">CGMCC 4.7643</strain>
    </source>
</reference>
<keyword evidence="8" id="KW-1185">Reference proteome</keyword>
<dbReference type="PANTHER" id="PTHR48050">
    <property type="entry name" value="STEROL 3-BETA-GLUCOSYLTRANSFERASE"/>
    <property type="match status" value="1"/>
</dbReference>
<comment type="caution">
    <text evidence="7">The sequence shown here is derived from an EMBL/GenBank/DDBJ whole genome shotgun (WGS) entry which is preliminary data.</text>
</comment>
<dbReference type="InterPro" id="IPR010610">
    <property type="entry name" value="EryCIII-like_C"/>
</dbReference>